<protein>
    <submittedName>
        <fullName evidence="1">Uncharacterized protein DUF1905</fullName>
    </submittedName>
</protein>
<dbReference type="EMBL" id="VIVK01000001">
    <property type="protein sequence ID" value="TWD79156.1"/>
    <property type="molecule type" value="Genomic_DNA"/>
</dbReference>
<evidence type="ECO:0000313" key="1">
    <source>
        <dbReference type="EMBL" id="TWD79156.1"/>
    </source>
</evidence>
<dbReference type="Proteomes" id="UP000318380">
    <property type="component" value="Unassembled WGS sequence"/>
</dbReference>
<dbReference type="RefSeq" id="WP_145802030.1">
    <property type="nucleotide sequence ID" value="NZ_VIVK01000001.1"/>
</dbReference>
<keyword evidence="2" id="KW-1185">Reference proteome</keyword>
<dbReference type="SUPFAM" id="SSF141694">
    <property type="entry name" value="AF2212/PG0164-like"/>
    <property type="match status" value="1"/>
</dbReference>
<sequence length="148" mass="15971">MRFRTTLAGTTTTGIVVPPEVIEALGQGKKPPVVVTVGGHTYRSTVAVMGGRFMISLSAKNRAAAGVAAGDEVDVEVELDTEPRVLEVPADFATALDARPEARAFFDGLSYSQRSWFVLGIEDAKKPETRRNRIEKAVERLASGRGQR</sequence>
<dbReference type="InterPro" id="IPR037079">
    <property type="entry name" value="AF2212/PG0164-like_sf"/>
</dbReference>
<proteinExistence type="predicted"/>
<dbReference type="OrthoDB" id="2604865at2"/>
<dbReference type="Pfam" id="PF13376">
    <property type="entry name" value="OmdA"/>
    <property type="match status" value="1"/>
</dbReference>
<gene>
    <name evidence="1" type="ORF">FB561_0211</name>
</gene>
<dbReference type="InterPro" id="IPR015018">
    <property type="entry name" value="DUF1905"/>
</dbReference>
<accession>A0A561BJV8</accession>
<evidence type="ECO:0000313" key="2">
    <source>
        <dbReference type="Proteomes" id="UP000318380"/>
    </source>
</evidence>
<dbReference type="AlphaFoldDB" id="A0A561BJV8"/>
<reference evidence="1 2" key="1">
    <citation type="submission" date="2019-06" db="EMBL/GenBank/DDBJ databases">
        <title>Sequencing the genomes of 1000 actinobacteria strains.</title>
        <authorList>
            <person name="Klenk H.-P."/>
        </authorList>
    </citation>
    <scope>NUCLEOTIDE SEQUENCE [LARGE SCALE GENOMIC DNA]</scope>
    <source>
        <strain evidence="1 2">DSM 24683</strain>
    </source>
</reference>
<name>A0A561BJV8_9ACTN</name>
<comment type="caution">
    <text evidence="1">The sequence shown here is derived from an EMBL/GenBank/DDBJ whole genome shotgun (WGS) entry which is preliminary data.</text>
</comment>
<dbReference type="Pfam" id="PF08922">
    <property type="entry name" value="DUF1905"/>
    <property type="match status" value="1"/>
</dbReference>
<dbReference type="Gene3D" id="2.40.30.100">
    <property type="entry name" value="AF2212/PG0164-like"/>
    <property type="match status" value="1"/>
</dbReference>
<organism evidence="1 2">
    <name type="scientific">Kribbella amoyensis</name>
    <dbReference type="NCBI Taxonomy" id="996641"/>
    <lineage>
        <taxon>Bacteria</taxon>
        <taxon>Bacillati</taxon>
        <taxon>Actinomycetota</taxon>
        <taxon>Actinomycetes</taxon>
        <taxon>Propionibacteriales</taxon>
        <taxon>Kribbellaceae</taxon>
        <taxon>Kribbella</taxon>
    </lineage>
</organism>